<sequence length="1084" mass="118200">MAMTEGPELPPSFPETGPTMESDDYIVYHGEDTLAIYSNRNQGVSLDDKLNFTEKTLMIYAETVFLNSKVIGIEGKNLGIFCNKLVLSLDEACIDVSGAKGANGTPTSNKAEKGGNGGTVWLYIEEPTPNLCKNLRIKAYGGDGGHGAEDKPQGGDGGDGGLCGVIKCYIGSAVRRYAERLHSVTTSQKSNWPGWIRDISPSICDDMDALVSSGFNEGTANSWKSTVASAAGLLDAAEKLQGALGRLISDDPDRATPSQETFDAIQRLLASLGKMVKDENGLGLPSEQDVASLVQLTENCNSFYGGSVVEKKLQSGLEDALNTVAALTPTTPGVSPLLNGLDYFSATLYSFIDNEARGFIDQVAVLGGGKGGPGGNGPTPDIPSGKRGVDQSDNIADAQLVSLSGNKTDRSIDQAIVSPEQCQMILDAADNIYFTDDRNQFLQAMSMYTRLTRRLGFLDVLSDNKEEEGSVPLAKALQTLESEYKLTVAPVSQLDGIYQAARRRLNSIVLNQDLWGHSDTWVPRLSLAYYGDRTKAMIESFKDLEATFHEYSKEEQKERLTESQIKQAQLSNTAMMQAARDDMESISRQGGELEVAADKITLCRPLMAAAREQLSVSLDEFREKMQNHFSVSADTLMDALSTLSMAPEGFTAIVLAADVIHKSWSKIEDDQGNLINKAYVVKQIRACQGSFASLAKTYEDLDAGELQVDDPGFSKIFTTADNLKKILDEFEEQVPADKVRTKLDAYLEVVQKRNAAVINYNGLIQSYLQLQRVIQSCKEESQQLGEQALQLNPSLPAIYFWLKRLRGQTRLQILRELNNQARALSFWGPMPVNSVSFLPPSPTTGYIELQSNHDMLIDLFESSYEGFQSGGWSSWPADGTFSGEGISVPLSQDVLDNLKRERGGQAAGTHDSESLLTITPESHTDFLDMANVRLTQVRVWLLGATIGSAQVSDGDTPRRALRVEITHCGDDTIWDPDGSPCRFRHGPVTMQFSYETTLFNASGGERSGRPGLVYSRQDIEHDYAGGSSHPGATDKPPIGPFGDWKLEIRKGVNPGLDLQSVTAGWIEFCGRNQLAKSPLREVEG</sequence>
<gene>
    <name evidence="2" type="ORF">FMEXI_6474</name>
</gene>
<evidence type="ECO:0000313" key="2">
    <source>
        <dbReference type="EMBL" id="KAF5544645.1"/>
    </source>
</evidence>
<feature type="region of interest" description="Disordered" evidence="1">
    <location>
        <begin position="1"/>
        <end position="22"/>
    </location>
</feature>
<dbReference type="GO" id="GO:0016301">
    <property type="term" value="F:kinase activity"/>
    <property type="evidence" value="ECO:0007669"/>
    <property type="project" value="UniProtKB-KW"/>
</dbReference>
<dbReference type="AlphaFoldDB" id="A0A8H5MY78"/>
<keyword evidence="2" id="KW-0808">Transferase</keyword>
<protein>
    <submittedName>
        <fullName evidence="2">Serine kinase</fullName>
    </submittedName>
</protein>
<keyword evidence="2" id="KW-0418">Kinase</keyword>
<organism evidence="2 3">
    <name type="scientific">Fusarium mexicanum</name>
    <dbReference type="NCBI Taxonomy" id="751941"/>
    <lineage>
        <taxon>Eukaryota</taxon>
        <taxon>Fungi</taxon>
        <taxon>Dikarya</taxon>
        <taxon>Ascomycota</taxon>
        <taxon>Pezizomycotina</taxon>
        <taxon>Sordariomycetes</taxon>
        <taxon>Hypocreomycetidae</taxon>
        <taxon>Hypocreales</taxon>
        <taxon>Nectriaceae</taxon>
        <taxon>Fusarium</taxon>
        <taxon>Fusarium fujikuroi species complex</taxon>
    </lineage>
</organism>
<keyword evidence="3" id="KW-1185">Reference proteome</keyword>
<name>A0A8H5MY78_9HYPO</name>
<dbReference type="Proteomes" id="UP000522262">
    <property type="component" value="Unassembled WGS sequence"/>
</dbReference>
<evidence type="ECO:0000313" key="3">
    <source>
        <dbReference type="Proteomes" id="UP000522262"/>
    </source>
</evidence>
<evidence type="ECO:0000256" key="1">
    <source>
        <dbReference type="SAM" id="MobiDB-lite"/>
    </source>
</evidence>
<comment type="caution">
    <text evidence="2">The sequence shown here is derived from an EMBL/GenBank/DDBJ whole genome shotgun (WGS) entry which is preliminary data.</text>
</comment>
<feature type="region of interest" description="Disordered" evidence="1">
    <location>
        <begin position="370"/>
        <end position="389"/>
    </location>
</feature>
<reference evidence="2 3" key="1">
    <citation type="submission" date="2020-05" db="EMBL/GenBank/DDBJ databases">
        <title>Identification and distribution of gene clusters putatively required for synthesis of sphingolipid metabolism inhibitors in phylogenetically diverse species of the filamentous fungus Fusarium.</title>
        <authorList>
            <person name="Kim H.-S."/>
            <person name="Busman M."/>
            <person name="Brown D.W."/>
            <person name="Divon H."/>
            <person name="Uhlig S."/>
            <person name="Proctor R.H."/>
        </authorList>
    </citation>
    <scope>NUCLEOTIDE SEQUENCE [LARGE SCALE GENOMIC DNA]</scope>
    <source>
        <strain evidence="2 3">NRRL 53147</strain>
    </source>
</reference>
<proteinExistence type="predicted"/>
<accession>A0A8H5MY78</accession>
<dbReference type="EMBL" id="JAAOAM010000137">
    <property type="protein sequence ID" value="KAF5544645.1"/>
    <property type="molecule type" value="Genomic_DNA"/>
</dbReference>